<dbReference type="EMBL" id="JPMI01000262">
    <property type="protein sequence ID" value="KFA89103.1"/>
    <property type="molecule type" value="Genomic_DNA"/>
</dbReference>
<accession>A0A084SKW8</accession>
<sequence>MKTEDLAFLRNFFRAVTDQPIEFKGNDKDRYVPLYDTPELAPHDPVKLLARPIQFALGSSVQLFSGFRGSGKSTELHRLRKHLSGQGDYKVVLCDLEDYINLSQPVDIVDFLLAVAGAFGDALQQEGFLPNDPTKEGYWARFDTFLKRTHLNLSDLSTVGIKVALKSDPSFRETLQKRMSGHLGALVEDVRAYVTGCVKKVKERHGSDTEVVLLLDSMEHIRGTSANATVVQDSVVNLFTSHSDKLHFEHLHVVYTIPPYLKVLYPNLGTLYSPGGVQVLPALKVRDSSGQVFQPGLDLLERLISARGHWQGLLGPERATLDRLSLLSGGHLRDFLRLFSEIIRRADRLPVPGETVDAAIAQVRTEFLPIADADAKWLHLIATTHGVALPEIKQLHDLARYLDTHLALYYRNGNEWYDVHPLVRDVVKAQVEEASKRTAKEP</sequence>
<evidence type="ECO:0008006" key="3">
    <source>
        <dbReference type="Google" id="ProtNLM"/>
    </source>
</evidence>
<dbReference type="AlphaFoldDB" id="A0A084SKW8"/>
<dbReference type="InterPro" id="IPR027417">
    <property type="entry name" value="P-loop_NTPase"/>
</dbReference>
<comment type="caution">
    <text evidence="1">The sequence shown here is derived from an EMBL/GenBank/DDBJ whole genome shotgun (WGS) entry which is preliminary data.</text>
</comment>
<protein>
    <recommendedName>
        <fullName evidence="3">Orc1-like AAA ATPase domain-containing protein</fullName>
    </recommendedName>
</protein>
<evidence type="ECO:0000313" key="2">
    <source>
        <dbReference type="Proteomes" id="UP000028547"/>
    </source>
</evidence>
<organism evidence="1 2">
    <name type="scientific">Archangium violaceum Cb vi76</name>
    <dbReference type="NCBI Taxonomy" id="1406225"/>
    <lineage>
        <taxon>Bacteria</taxon>
        <taxon>Pseudomonadati</taxon>
        <taxon>Myxococcota</taxon>
        <taxon>Myxococcia</taxon>
        <taxon>Myxococcales</taxon>
        <taxon>Cystobacterineae</taxon>
        <taxon>Archangiaceae</taxon>
        <taxon>Archangium</taxon>
    </lineage>
</organism>
<dbReference type="Proteomes" id="UP000028547">
    <property type="component" value="Unassembled WGS sequence"/>
</dbReference>
<gene>
    <name evidence="1" type="ORF">Q664_37045</name>
</gene>
<dbReference type="SUPFAM" id="SSF52540">
    <property type="entry name" value="P-loop containing nucleoside triphosphate hydrolases"/>
    <property type="match status" value="1"/>
</dbReference>
<dbReference type="RefSeq" id="WP_043406440.1">
    <property type="nucleotide sequence ID" value="NZ_JPMI01000262.1"/>
</dbReference>
<evidence type="ECO:0000313" key="1">
    <source>
        <dbReference type="EMBL" id="KFA89103.1"/>
    </source>
</evidence>
<name>A0A084SKW8_9BACT</name>
<reference evidence="1 2" key="1">
    <citation type="submission" date="2014-07" db="EMBL/GenBank/DDBJ databases">
        <title>Draft Genome Sequence of Gephyronic Acid Producer, Cystobacter violaceus Strain Cb vi76.</title>
        <authorList>
            <person name="Stevens D.C."/>
            <person name="Young J."/>
            <person name="Carmichael R."/>
            <person name="Tan J."/>
            <person name="Taylor R.E."/>
        </authorList>
    </citation>
    <scope>NUCLEOTIDE SEQUENCE [LARGE SCALE GENOMIC DNA]</scope>
    <source>
        <strain evidence="1 2">Cb vi76</strain>
    </source>
</reference>
<proteinExistence type="predicted"/>
<dbReference type="CDD" id="cd01983">
    <property type="entry name" value="SIMIBI"/>
    <property type="match status" value="1"/>
</dbReference>